<keyword evidence="6" id="KW-0695">RNA-directed DNA polymerase</keyword>
<evidence type="ECO:0000259" key="7">
    <source>
        <dbReference type="PROSITE" id="PS50994"/>
    </source>
</evidence>
<evidence type="ECO:0000256" key="3">
    <source>
        <dbReference type="ARBA" id="ARBA00022722"/>
    </source>
</evidence>
<dbReference type="AlphaFoldDB" id="A0A7K8ABH7"/>
<sequence length="64" mass="7104">HDAIAHWQMAFAVLAVPSSVKTGNGPAYISQKTQRFLKLWGMTHKFDIPHSPTGQAILEHAHDL</sequence>
<dbReference type="PANTHER" id="PTHR41694">
    <property type="entry name" value="ENDOGENOUS RETROVIRUS GROUP K MEMBER POL PROTEIN"/>
    <property type="match status" value="1"/>
</dbReference>
<gene>
    <name evidence="8" type="primary">Ervk6_0</name>
    <name evidence="8" type="ORF">CNELOR_R15794</name>
</gene>
<keyword evidence="2" id="KW-0548">Nucleotidyltransferase</keyword>
<evidence type="ECO:0000313" key="8">
    <source>
        <dbReference type="EMBL" id="NXB00071.1"/>
    </source>
</evidence>
<keyword evidence="3" id="KW-0540">Nuclease</keyword>
<keyword evidence="9" id="KW-1185">Reference proteome</keyword>
<dbReference type="EMBL" id="VZTF01000783">
    <property type="protein sequence ID" value="NXB00071.1"/>
    <property type="molecule type" value="Genomic_DNA"/>
</dbReference>
<feature type="domain" description="Integrase catalytic" evidence="7">
    <location>
        <begin position="1"/>
        <end position="64"/>
    </location>
</feature>
<evidence type="ECO:0000256" key="5">
    <source>
        <dbReference type="ARBA" id="ARBA00022801"/>
    </source>
</evidence>
<dbReference type="GO" id="GO:0035613">
    <property type="term" value="F:RNA stem-loop binding"/>
    <property type="evidence" value="ECO:0007669"/>
    <property type="project" value="TreeGrafter"/>
</dbReference>
<reference evidence="8 9" key="1">
    <citation type="submission" date="2019-09" db="EMBL/GenBank/DDBJ databases">
        <title>Bird 10,000 Genomes (B10K) Project - Family phase.</title>
        <authorList>
            <person name="Zhang G."/>
        </authorList>
    </citation>
    <scope>NUCLEOTIDE SEQUENCE [LARGE SCALE GENOMIC DNA]</scope>
    <source>
        <strain evidence="8">B10K-DU-029-38</strain>
        <tissue evidence="8">Muscle</tissue>
    </source>
</reference>
<dbReference type="InterPro" id="IPR012337">
    <property type="entry name" value="RNaseH-like_sf"/>
</dbReference>
<dbReference type="GO" id="GO:0015074">
    <property type="term" value="P:DNA integration"/>
    <property type="evidence" value="ECO:0007669"/>
    <property type="project" value="InterPro"/>
</dbReference>
<dbReference type="GO" id="GO:0003964">
    <property type="term" value="F:RNA-directed DNA polymerase activity"/>
    <property type="evidence" value="ECO:0007669"/>
    <property type="project" value="UniProtKB-KW"/>
</dbReference>
<evidence type="ECO:0000256" key="6">
    <source>
        <dbReference type="ARBA" id="ARBA00022918"/>
    </source>
</evidence>
<protein>
    <submittedName>
        <fullName evidence="8">POK6 protein</fullName>
    </submittedName>
</protein>
<comment type="caution">
    <text evidence="8">The sequence shown here is derived from an EMBL/GenBank/DDBJ whole genome shotgun (WGS) entry which is preliminary data.</text>
</comment>
<dbReference type="Proteomes" id="UP000517678">
    <property type="component" value="Unassembled WGS sequence"/>
</dbReference>
<proteinExistence type="predicted"/>
<feature type="non-terminal residue" evidence="8">
    <location>
        <position position="1"/>
    </location>
</feature>
<keyword evidence="5" id="KW-0378">Hydrolase</keyword>
<evidence type="ECO:0000256" key="2">
    <source>
        <dbReference type="ARBA" id="ARBA00022695"/>
    </source>
</evidence>
<evidence type="ECO:0000313" key="9">
    <source>
        <dbReference type="Proteomes" id="UP000517678"/>
    </source>
</evidence>
<name>A0A7K8ABH7_9CORV</name>
<dbReference type="GO" id="GO:0016787">
    <property type="term" value="F:hydrolase activity"/>
    <property type="evidence" value="ECO:0007669"/>
    <property type="project" value="UniProtKB-KW"/>
</dbReference>
<dbReference type="SUPFAM" id="SSF53098">
    <property type="entry name" value="Ribonuclease H-like"/>
    <property type="match status" value="1"/>
</dbReference>
<organism evidence="8 9">
    <name type="scientific">Cnemophilus loriae</name>
    <name type="common">Loria's bird-of-paradise</name>
    <dbReference type="NCBI Taxonomy" id="254448"/>
    <lineage>
        <taxon>Eukaryota</taxon>
        <taxon>Metazoa</taxon>
        <taxon>Chordata</taxon>
        <taxon>Craniata</taxon>
        <taxon>Vertebrata</taxon>
        <taxon>Euteleostomi</taxon>
        <taxon>Archelosauria</taxon>
        <taxon>Archosauria</taxon>
        <taxon>Dinosauria</taxon>
        <taxon>Saurischia</taxon>
        <taxon>Theropoda</taxon>
        <taxon>Coelurosauria</taxon>
        <taxon>Aves</taxon>
        <taxon>Neognathae</taxon>
        <taxon>Neoaves</taxon>
        <taxon>Telluraves</taxon>
        <taxon>Australaves</taxon>
        <taxon>Passeriformes</taxon>
        <taxon>Corvoidea</taxon>
        <taxon>Corvidae</taxon>
        <taxon>Cnemophilus</taxon>
    </lineage>
</organism>
<dbReference type="PANTHER" id="PTHR41694:SF3">
    <property type="entry name" value="RNA-DIRECTED DNA POLYMERASE-RELATED"/>
    <property type="match status" value="1"/>
</dbReference>
<keyword evidence="4" id="KW-0255">Endonuclease</keyword>
<evidence type="ECO:0000256" key="4">
    <source>
        <dbReference type="ARBA" id="ARBA00022759"/>
    </source>
</evidence>
<dbReference type="PROSITE" id="PS50994">
    <property type="entry name" value="INTEGRASE"/>
    <property type="match status" value="1"/>
</dbReference>
<dbReference type="Gene3D" id="3.30.420.10">
    <property type="entry name" value="Ribonuclease H-like superfamily/Ribonuclease H"/>
    <property type="match status" value="1"/>
</dbReference>
<accession>A0A7K8ABH7</accession>
<evidence type="ECO:0000256" key="1">
    <source>
        <dbReference type="ARBA" id="ARBA00022679"/>
    </source>
</evidence>
<dbReference type="InterPro" id="IPR001584">
    <property type="entry name" value="Integrase_cat-core"/>
</dbReference>
<keyword evidence="1" id="KW-0808">Transferase</keyword>
<feature type="non-terminal residue" evidence="8">
    <location>
        <position position="64"/>
    </location>
</feature>
<dbReference type="GO" id="GO:0004519">
    <property type="term" value="F:endonuclease activity"/>
    <property type="evidence" value="ECO:0007669"/>
    <property type="project" value="UniProtKB-KW"/>
</dbReference>
<dbReference type="InterPro" id="IPR036397">
    <property type="entry name" value="RNaseH_sf"/>
</dbReference>